<keyword evidence="8" id="KW-0131">Cell cycle</keyword>
<comment type="caution">
    <text evidence="10">The sequence shown here is derived from an EMBL/GenBank/DDBJ whole genome shotgun (WGS) entry which is preliminary data.</text>
</comment>
<evidence type="ECO:0000256" key="5">
    <source>
        <dbReference type="ARBA" id="ARBA00022692"/>
    </source>
</evidence>
<keyword evidence="4 10" id="KW-0132">Cell division</keyword>
<feature type="domain" description="POTRA" evidence="9">
    <location>
        <begin position="33"/>
        <end position="100"/>
    </location>
</feature>
<evidence type="ECO:0000313" key="11">
    <source>
        <dbReference type="Proteomes" id="UP000604066"/>
    </source>
</evidence>
<accession>A0ABX2RFZ5</accession>
<evidence type="ECO:0000256" key="7">
    <source>
        <dbReference type="ARBA" id="ARBA00023136"/>
    </source>
</evidence>
<keyword evidence="7" id="KW-0472">Membrane</keyword>
<keyword evidence="2" id="KW-1003">Cell membrane</keyword>
<evidence type="ECO:0000256" key="8">
    <source>
        <dbReference type="ARBA" id="ARBA00023306"/>
    </source>
</evidence>
<dbReference type="Pfam" id="PF03799">
    <property type="entry name" value="FtsQ_DivIB_C"/>
    <property type="match status" value="1"/>
</dbReference>
<gene>
    <name evidence="10" type="ORF">HDG70_002531</name>
</gene>
<dbReference type="Proteomes" id="UP000604066">
    <property type="component" value="Unassembled WGS sequence"/>
</dbReference>
<dbReference type="PANTHER" id="PTHR35851:SF1">
    <property type="entry name" value="CELL DIVISION PROTEIN FTSQ"/>
    <property type="match status" value="1"/>
</dbReference>
<organism evidence="10 11">
    <name type="scientific">Carboxydothermus ferrireducens DSM 11255</name>
    <dbReference type="NCBI Taxonomy" id="1119529"/>
    <lineage>
        <taxon>Bacteria</taxon>
        <taxon>Bacillati</taxon>
        <taxon>Bacillota</taxon>
        <taxon>Clostridia</taxon>
        <taxon>Thermoanaerobacterales</taxon>
        <taxon>Thermoanaerobacteraceae</taxon>
        <taxon>Carboxydothermus</taxon>
    </lineage>
</organism>
<dbReference type="PROSITE" id="PS51779">
    <property type="entry name" value="POTRA"/>
    <property type="match status" value="1"/>
</dbReference>
<keyword evidence="11" id="KW-1185">Reference proteome</keyword>
<dbReference type="Pfam" id="PF08478">
    <property type="entry name" value="POTRA_1"/>
    <property type="match status" value="1"/>
</dbReference>
<evidence type="ECO:0000256" key="4">
    <source>
        <dbReference type="ARBA" id="ARBA00022618"/>
    </source>
</evidence>
<name>A0ABX2RFZ5_9THEO</name>
<dbReference type="InterPro" id="IPR026579">
    <property type="entry name" value="FtsQ"/>
</dbReference>
<dbReference type="RefSeq" id="WP_011344957.1">
    <property type="nucleotide sequence ID" value="NZ_ATYG01000012.1"/>
</dbReference>
<dbReference type="InterPro" id="IPR005548">
    <property type="entry name" value="Cell_div_FtsQ/DivIB_C"/>
</dbReference>
<comment type="subcellular location">
    <subcellularLocation>
        <location evidence="1">Membrane</location>
    </subcellularLocation>
</comment>
<dbReference type="GO" id="GO:0051301">
    <property type="term" value="P:cell division"/>
    <property type="evidence" value="ECO:0007669"/>
    <property type="project" value="UniProtKB-KW"/>
</dbReference>
<evidence type="ECO:0000256" key="3">
    <source>
        <dbReference type="ARBA" id="ARBA00022519"/>
    </source>
</evidence>
<keyword evidence="6" id="KW-1133">Transmembrane helix</keyword>
<keyword evidence="3" id="KW-0997">Cell inner membrane</keyword>
<evidence type="ECO:0000256" key="1">
    <source>
        <dbReference type="ARBA" id="ARBA00004370"/>
    </source>
</evidence>
<reference evidence="10 11" key="1">
    <citation type="submission" date="2020-07" db="EMBL/GenBank/DDBJ databases">
        <title>Genomic Encyclopedia of Type Strains, Phase III (KMG-III): the genomes of soil and plant-associated and newly described type strains.</title>
        <authorList>
            <person name="Whitman W."/>
        </authorList>
    </citation>
    <scope>NUCLEOTIDE SEQUENCE [LARGE SCALE GENOMIC DNA]</scope>
    <source>
        <strain evidence="10 11">DSM 11255</strain>
    </source>
</reference>
<dbReference type="InterPro" id="IPR034746">
    <property type="entry name" value="POTRA"/>
</dbReference>
<evidence type="ECO:0000256" key="2">
    <source>
        <dbReference type="ARBA" id="ARBA00022475"/>
    </source>
</evidence>
<proteinExistence type="predicted"/>
<evidence type="ECO:0000256" key="6">
    <source>
        <dbReference type="ARBA" id="ARBA00022989"/>
    </source>
</evidence>
<evidence type="ECO:0000313" key="10">
    <source>
        <dbReference type="EMBL" id="NYE58780.1"/>
    </source>
</evidence>
<sequence length="248" mass="28133">MKRKKKSRKLLSYLFIVLLLLTSGYLFLRSSFFDLKNIDIRCAEQDKGVYAKAVISLKGVNLFAINDKEIEDKLLAYPKVKTVSIKRKYPDTLVIFVNERRPFIALPQNNQKVAVLADDFTVIDLIDPGSIDLPVVVGLEGYSLKPGEKVSAEKLEPIKRYLQAMNSEQKKLLSTFKYDSEEGVVGYTKNGVKLIFGDDRDIQQKLIIALGLFQELGNKGKKIEYINVSFKGAPVVKYEETDRTSQQK</sequence>
<evidence type="ECO:0000259" key="9">
    <source>
        <dbReference type="PROSITE" id="PS51779"/>
    </source>
</evidence>
<keyword evidence="5" id="KW-0812">Transmembrane</keyword>
<dbReference type="Gene3D" id="3.10.20.310">
    <property type="entry name" value="membrane protein fhac"/>
    <property type="match status" value="1"/>
</dbReference>
<protein>
    <submittedName>
        <fullName evidence="10">Cell division protein FtsQ</fullName>
    </submittedName>
</protein>
<dbReference type="PANTHER" id="PTHR35851">
    <property type="entry name" value="CELL DIVISION PROTEIN FTSQ"/>
    <property type="match status" value="1"/>
</dbReference>
<dbReference type="InterPro" id="IPR013685">
    <property type="entry name" value="POTRA_FtsQ_type"/>
</dbReference>
<dbReference type="EMBL" id="JACCBS010000003">
    <property type="protein sequence ID" value="NYE58780.1"/>
    <property type="molecule type" value="Genomic_DNA"/>
</dbReference>